<evidence type="ECO:0000313" key="1">
    <source>
        <dbReference type="EMBL" id="GJE59797.1"/>
    </source>
</evidence>
<keyword evidence="2" id="KW-1185">Reference proteome</keyword>
<organism evidence="1 2">
    <name type="scientific">Methylobacterium trifolii</name>
    <dbReference type="NCBI Taxonomy" id="1003092"/>
    <lineage>
        <taxon>Bacteria</taxon>
        <taxon>Pseudomonadati</taxon>
        <taxon>Pseudomonadota</taxon>
        <taxon>Alphaproteobacteria</taxon>
        <taxon>Hyphomicrobiales</taxon>
        <taxon>Methylobacteriaceae</taxon>
        <taxon>Methylobacterium</taxon>
    </lineage>
</organism>
<proteinExistence type="predicted"/>
<gene>
    <name evidence="1" type="ORF">MPOCJGCO_1899</name>
</gene>
<reference evidence="1" key="1">
    <citation type="journal article" date="2021" name="Front. Microbiol.">
        <title>Comprehensive Comparative Genomics and Phenotyping of Methylobacterium Species.</title>
        <authorList>
            <person name="Alessa O."/>
            <person name="Ogura Y."/>
            <person name="Fujitani Y."/>
            <person name="Takami H."/>
            <person name="Hayashi T."/>
            <person name="Sahin N."/>
            <person name="Tani A."/>
        </authorList>
    </citation>
    <scope>NUCLEOTIDE SEQUENCE</scope>
    <source>
        <strain evidence="1">DSM 23632</strain>
    </source>
</reference>
<evidence type="ECO:0000313" key="2">
    <source>
        <dbReference type="Proteomes" id="UP001055057"/>
    </source>
</evidence>
<reference evidence="1" key="2">
    <citation type="submission" date="2021-08" db="EMBL/GenBank/DDBJ databases">
        <authorList>
            <person name="Tani A."/>
            <person name="Ola A."/>
            <person name="Ogura Y."/>
            <person name="Katsura K."/>
            <person name="Hayashi T."/>
        </authorList>
    </citation>
    <scope>NUCLEOTIDE SEQUENCE</scope>
    <source>
        <strain evidence="1">DSM 23632</strain>
    </source>
</reference>
<sequence>MNVSKTEISLKIFRNDLSMCVGRASKSEISKLVSELKVLIYTLETFQEQPDRPRKIAR</sequence>
<protein>
    <submittedName>
        <fullName evidence="1">Uncharacterized protein</fullName>
    </submittedName>
</protein>
<accession>A0ABQ4U0E4</accession>
<dbReference type="EMBL" id="BPRB01000095">
    <property type="protein sequence ID" value="GJE59797.1"/>
    <property type="molecule type" value="Genomic_DNA"/>
</dbReference>
<comment type="caution">
    <text evidence="1">The sequence shown here is derived from an EMBL/GenBank/DDBJ whole genome shotgun (WGS) entry which is preliminary data.</text>
</comment>
<name>A0ABQ4U0E4_9HYPH</name>
<dbReference type="Proteomes" id="UP001055057">
    <property type="component" value="Unassembled WGS sequence"/>
</dbReference>